<dbReference type="HAMAP" id="MF_01074">
    <property type="entry name" value="LarC"/>
    <property type="match status" value="1"/>
</dbReference>
<evidence type="ECO:0000256" key="1">
    <source>
        <dbReference type="ARBA" id="ARBA00022596"/>
    </source>
</evidence>
<protein>
    <recommendedName>
        <fullName evidence="2">Pyridinium-3,5-bisthiocarboxylic acid mononucleotide nickel insertion protein</fullName>
        <shortName evidence="2">P2TMN nickel insertion protein</shortName>
        <ecNumber evidence="2">4.99.1.12</ecNumber>
    </recommendedName>
    <alternativeName>
        <fullName evidence="2">Nickel-pincer cofactor biosynthesis protein LarC</fullName>
    </alternativeName>
</protein>
<comment type="function">
    <text evidence="2">Involved in the biosynthesis of a nickel-pincer cofactor ((SCS)Ni(II) pincer complex). Binds Ni(2+), and functions in nickel delivery to pyridinium-3,5-bisthiocarboxylic acid mononucleotide (P2TMN), to form the mature cofactor. Is thus probably required for the activation of nickel-pincer cofactor-dependent enzymes.</text>
</comment>
<accession>A0A7X3SL15</accession>
<dbReference type="EMBL" id="WUQX01000001">
    <property type="protein sequence ID" value="MXP78072.1"/>
    <property type="molecule type" value="Genomic_DNA"/>
</dbReference>
<dbReference type="EC" id="4.99.1.12" evidence="2"/>
<keyword evidence="4" id="KW-1185">Reference proteome</keyword>
<comment type="similarity">
    <text evidence="2">Belongs to the LarC family.</text>
</comment>
<dbReference type="GO" id="GO:0051604">
    <property type="term" value="P:protein maturation"/>
    <property type="evidence" value="ECO:0007669"/>
    <property type="project" value="UniProtKB-UniRule"/>
</dbReference>
<dbReference type="InterPro" id="IPR002822">
    <property type="entry name" value="Ni_insertion"/>
</dbReference>
<keyword evidence="1 2" id="KW-0533">Nickel</keyword>
<evidence type="ECO:0000256" key="2">
    <source>
        <dbReference type="HAMAP-Rule" id="MF_01074"/>
    </source>
</evidence>
<dbReference type="GO" id="GO:0016151">
    <property type="term" value="F:nickel cation binding"/>
    <property type="evidence" value="ECO:0007669"/>
    <property type="project" value="UniProtKB-UniRule"/>
</dbReference>
<dbReference type="RefSeq" id="WP_159754147.1">
    <property type="nucleotide sequence ID" value="NZ_WUQX01000001.1"/>
</dbReference>
<organism evidence="3 4">
    <name type="scientific">Sporofaciens musculi</name>
    <dbReference type="NCBI Taxonomy" id="2681861"/>
    <lineage>
        <taxon>Bacteria</taxon>
        <taxon>Bacillati</taxon>
        <taxon>Bacillota</taxon>
        <taxon>Clostridia</taxon>
        <taxon>Lachnospirales</taxon>
        <taxon>Lachnospiraceae</taxon>
        <taxon>Sporofaciens</taxon>
    </lineage>
</organism>
<dbReference type="PANTHER" id="PTHR36566">
    <property type="entry name" value="NICKEL INSERTION PROTEIN-RELATED"/>
    <property type="match status" value="1"/>
</dbReference>
<sequence length="452" mass="50427">MLNEKQGNTLYLECYSGISGDMTVGALLDLGADPKILKEQLVSLPVGGFEIEIGRVKKSGIDACDFRVVLDGEHESHDHDNEYLYGHTQGHISMHSHEHIHEGEHIHSHVHKEHTHEGHEHAHHEHRGLSEIKSMIQNSRITERAKGIAANIFTVLAEAEAKAHGTSIEEVHFHEVGAVDSIVDIVAAAICLDNLNITSVIVKELYEGRGTVRCQHGIIPVPVPAVVNIIAQHGISLHMTKTEAELVTPTGAAIVAAVRTSKQLPARYKVKRIGMGAGKRDYGRPSILRGMLIEPDSEDRDCIYKLESNIDDCTGEALGYVMERLLEAGARDVHYTPVYMKKNRPAYQLNVICSEDMLPKMEEIIFCETTTIGIRRMKMERTVLKRKICKLKTSLGEAEVKVCEINGNMRVYPEYESVASICKEKGLSYQEAWEKIFCEAGKLLIHEGWSHE</sequence>
<proteinExistence type="inferred from homology"/>
<dbReference type="NCBIfam" id="TIGR00299">
    <property type="entry name" value="nickel pincer cofactor biosynthesis protein LarC"/>
    <property type="match status" value="1"/>
</dbReference>
<dbReference type="PANTHER" id="PTHR36566:SF1">
    <property type="entry name" value="PYRIDINIUM-3,5-BISTHIOCARBOXYLIC ACID MONONUCLEOTIDE NICKEL INSERTION PROTEIN"/>
    <property type="match status" value="1"/>
</dbReference>
<comment type="caution">
    <text evidence="3">The sequence shown here is derived from an EMBL/GenBank/DDBJ whole genome shotgun (WGS) entry which is preliminary data.</text>
</comment>
<evidence type="ECO:0000313" key="4">
    <source>
        <dbReference type="Proteomes" id="UP000460412"/>
    </source>
</evidence>
<dbReference type="Proteomes" id="UP000460412">
    <property type="component" value="Unassembled WGS sequence"/>
</dbReference>
<dbReference type="AlphaFoldDB" id="A0A7X3SL15"/>
<name>A0A7X3SL15_9FIRM</name>
<gene>
    <name evidence="2 3" type="primary">larC</name>
    <name evidence="3" type="ORF">GN277_22760</name>
</gene>
<reference evidence="3 4" key="1">
    <citation type="submission" date="2019-12" db="EMBL/GenBank/DDBJ databases">
        <title>Sporaefaciens musculi gen. nov., sp. nov., a novel bacterium isolated from the caecum of an obese mouse.</title>
        <authorList>
            <person name="Rasmussen T.S."/>
            <person name="Streidl T."/>
            <person name="Hitch T.C.A."/>
            <person name="Wortmann E."/>
            <person name="Deptula P."/>
            <person name="Hansen M."/>
            <person name="Nielsen D.S."/>
            <person name="Clavel T."/>
            <person name="Vogensen F.K."/>
        </authorList>
    </citation>
    <scope>NUCLEOTIDE SEQUENCE [LARGE SCALE GENOMIC DNA]</scope>
    <source>
        <strain evidence="3 4">WCA-9-b2</strain>
    </source>
</reference>
<dbReference type="Gene3D" id="3.30.70.1380">
    <property type="entry name" value="Transcriptional regulatory protein pf0864 domain like"/>
    <property type="match status" value="1"/>
</dbReference>
<dbReference type="GO" id="GO:0016829">
    <property type="term" value="F:lyase activity"/>
    <property type="evidence" value="ECO:0007669"/>
    <property type="project" value="UniProtKB-UniRule"/>
</dbReference>
<dbReference type="Pfam" id="PF01969">
    <property type="entry name" value="Ni_insertion"/>
    <property type="match status" value="1"/>
</dbReference>
<comment type="catalytic activity">
    <reaction evidence="2">
        <text>Ni(II)-pyridinium-3,5-bisthiocarboxylate mononucleotide = pyridinium-3,5-bisthiocarboxylate mononucleotide + Ni(2+)</text>
        <dbReference type="Rhea" id="RHEA:54784"/>
        <dbReference type="ChEBI" id="CHEBI:49786"/>
        <dbReference type="ChEBI" id="CHEBI:137372"/>
        <dbReference type="ChEBI" id="CHEBI:137373"/>
        <dbReference type="EC" id="4.99.1.12"/>
    </reaction>
</comment>
<evidence type="ECO:0000313" key="3">
    <source>
        <dbReference type="EMBL" id="MXP78072.1"/>
    </source>
</evidence>
<keyword evidence="2" id="KW-0456">Lyase</keyword>